<dbReference type="GO" id="GO:0031849">
    <property type="term" value="F:olfactory receptor binding"/>
    <property type="evidence" value="ECO:0007669"/>
    <property type="project" value="TreeGrafter"/>
</dbReference>
<dbReference type="EMBL" id="CAJPVJ010010268">
    <property type="protein sequence ID" value="CAG2173111.1"/>
    <property type="molecule type" value="Genomic_DNA"/>
</dbReference>
<dbReference type="EMBL" id="OC925093">
    <property type="protein sequence ID" value="CAD7655924.1"/>
    <property type="molecule type" value="Genomic_DNA"/>
</dbReference>
<evidence type="ECO:0000256" key="7">
    <source>
        <dbReference type="ARBA" id="ARBA00023136"/>
    </source>
</evidence>
<name>A0A7R9M9H2_9ACAR</name>
<keyword evidence="2" id="KW-0812">Transmembrane</keyword>
<feature type="domain" description="3CxxC-type" evidence="8">
    <location>
        <begin position="82"/>
        <end position="191"/>
    </location>
</feature>
<evidence type="ECO:0000256" key="5">
    <source>
        <dbReference type="ARBA" id="ARBA00022833"/>
    </source>
</evidence>
<dbReference type="AlphaFoldDB" id="A0A7R9M9H2"/>
<dbReference type="PANTHER" id="PTHR14402">
    <property type="entry name" value="RECEPTOR TRANSPORTING PROTEIN"/>
    <property type="match status" value="1"/>
</dbReference>
<protein>
    <recommendedName>
        <fullName evidence="8">3CxxC-type domain-containing protein</fullName>
    </recommendedName>
</protein>
<evidence type="ECO:0000256" key="2">
    <source>
        <dbReference type="ARBA" id="ARBA00022692"/>
    </source>
</evidence>
<dbReference type="Pfam" id="PF13695">
    <property type="entry name" value="Zn_ribbon_3CxxC"/>
    <property type="match status" value="1"/>
</dbReference>
<sequence length="197" mass="21911">MVVFNTPLPCMPSPPLTLWTTSLPGSPCPLISPMPSVSPLSSSHCSSLAPSPTTTLPIASPLSLSAFNYGTSVVIRPTTWNQSYGMEQKCGHGWTSMKGRVVFWFDLLSPYYSNGFVAFKLYGQQCDRCKTDGYEQAMWYPEEVCKVLTNLYNKVGQLFYGFYQPPIEKTRRSGKPRTPHNSDLCQACKDGLCADRK</sequence>
<evidence type="ECO:0000313" key="9">
    <source>
        <dbReference type="EMBL" id="CAD7655924.1"/>
    </source>
</evidence>
<keyword evidence="4" id="KW-0863">Zinc-finger</keyword>
<proteinExistence type="predicted"/>
<evidence type="ECO:0000313" key="10">
    <source>
        <dbReference type="Proteomes" id="UP000728032"/>
    </source>
</evidence>
<evidence type="ECO:0000256" key="1">
    <source>
        <dbReference type="ARBA" id="ARBA00004167"/>
    </source>
</evidence>
<accession>A0A7R9M9H2</accession>
<dbReference type="GO" id="GO:0016020">
    <property type="term" value="C:membrane"/>
    <property type="evidence" value="ECO:0007669"/>
    <property type="project" value="UniProtKB-SubCell"/>
</dbReference>
<evidence type="ECO:0000256" key="6">
    <source>
        <dbReference type="ARBA" id="ARBA00022989"/>
    </source>
</evidence>
<evidence type="ECO:0000256" key="4">
    <source>
        <dbReference type="ARBA" id="ARBA00022771"/>
    </source>
</evidence>
<reference evidence="9" key="1">
    <citation type="submission" date="2020-11" db="EMBL/GenBank/DDBJ databases">
        <authorList>
            <person name="Tran Van P."/>
        </authorList>
    </citation>
    <scope>NUCLEOTIDE SEQUENCE</scope>
</reference>
<keyword evidence="7" id="KW-0472">Membrane</keyword>
<dbReference type="OrthoDB" id="8121437at2759"/>
<keyword evidence="6" id="KW-1133">Transmembrane helix</keyword>
<keyword evidence="3" id="KW-0479">Metal-binding</keyword>
<evidence type="ECO:0000259" key="8">
    <source>
        <dbReference type="SMART" id="SM01328"/>
    </source>
</evidence>
<dbReference type="Proteomes" id="UP000728032">
    <property type="component" value="Unassembled WGS sequence"/>
</dbReference>
<comment type="subcellular location">
    <subcellularLocation>
        <location evidence="1">Membrane</location>
        <topology evidence="1">Single-pass membrane protein</topology>
    </subcellularLocation>
</comment>
<dbReference type="GO" id="GO:0008270">
    <property type="term" value="F:zinc ion binding"/>
    <property type="evidence" value="ECO:0007669"/>
    <property type="project" value="UniProtKB-KW"/>
</dbReference>
<keyword evidence="10" id="KW-1185">Reference proteome</keyword>
<evidence type="ECO:0000256" key="3">
    <source>
        <dbReference type="ARBA" id="ARBA00022723"/>
    </source>
</evidence>
<keyword evidence="5" id="KW-0862">Zinc</keyword>
<gene>
    <name evidence="9" type="ORF">ONB1V03_LOCUS12564</name>
</gene>
<dbReference type="GO" id="GO:0051205">
    <property type="term" value="P:protein insertion into membrane"/>
    <property type="evidence" value="ECO:0007669"/>
    <property type="project" value="TreeGrafter"/>
</dbReference>
<organism evidence="9">
    <name type="scientific">Oppiella nova</name>
    <dbReference type="NCBI Taxonomy" id="334625"/>
    <lineage>
        <taxon>Eukaryota</taxon>
        <taxon>Metazoa</taxon>
        <taxon>Ecdysozoa</taxon>
        <taxon>Arthropoda</taxon>
        <taxon>Chelicerata</taxon>
        <taxon>Arachnida</taxon>
        <taxon>Acari</taxon>
        <taxon>Acariformes</taxon>
        <taxon>Sarcoptiformes</taxon>
        <taxon>Oribatida</taxon>
        <taxon>Brachypylina</taxon>
        <taxon>Oppioidea</taxon>
        <taxon>Oppiidae</taxon>
        <taxon>Oppiella</taxon>
    </lineage>
</organism>
<dbReference type="SMART" id="SM01328">
    <property type="entry name" value="zf-3CxxC"/>
    <property type="match status" value="1"/>
</dbReference>
<dbReference type="InterPro" id="IPR027377">
    <property type="entry name" value="ZAR1/RTP1-5-like_Znf-3CxxC"/>
</dbReference>
<dbReference type="PANTHER" id="PTHR14402:SF10">
    <property type="entry name" value="3CXXC-TYPE DOMAIN-CONTAINING PROTEIN"/>
    <property type="match status" value="1"/>
</dbReference>
<dbReference type="GO" id="GO:0006612">
    <property type="term" value="P:protein targeting to membrane"/>
    <property type="evidence" value="ECO:0007669"/>
    <property type="project" value="TreeGrafter"/>
</dbReference>
<dbReference type="InterPro" id="IPR026096">
    <property type="entry name" value="R-trans_p"/>
</dbReference>